<organism evidence="1">
    <name type="scientific">marine sediment metagenome</name>
    <dbReference type="NCBI Taxonomy" id="412755"/>
    <lineage>
        <taxon>unclassified sequences</taxon>
        <taxon>metagenomes</taxon>
        <taxon>ecological metagenomes</taxon>
    </lineage>
</organism>
<reference evidence="1" key="1">
    <citation type="journal article" date="2014" name="Front. Microbiol.">
        <title>High frequency of phylogenetically diverse reductive dehalogenase-homologous genes in deep subseafloor sedimentary metagenomes.</title>
        <authorList>
            <person name="Kawai M."/>
            <person name="Futagami T."/>
            <person name="Toyoda A."/>
            <person name="Takaki Y."/>
            <person name="Nishi S."/>
            <person name="Hori S."/>
            <person name="Arai W."/>
            <person name="Tsubouchi T."/>
            <person name="Morono Y."/>
            <person name="Uchiyama I."/>
            <person name="Ito T."/>
            <person name="Fujiyama A."/>
            <person name="Inagaki F."/>
            <person name="Takami H."/>
        </authorList>
    </citation>
    <scope>NUCLEOTIDE SEQUENCE</scope>
    <source>
        <strain evidence="1">Expedition CK06-06</strain>
    </source>
</reference>
<dbReference type="AlphaFoldDB" id="X1ML01"/>
<proteinExistence type="predicted"/>
<evidence type="ECO:0000313" key="1">
    <source>
        <dbReference type="EMBL" id="GAI07024.1"/>
    </source>
</evidence>
<name>X1ML01_9ZZZZ</name>
<sequence>MAKITIEERMRLLAKAQYQTQKSVEDLKPQIDFIKNDIKKYAERKPLSHKLSMNIDTFKCVKKDQPYKLVRLYGGQSLTITSRASGTDYIRVGNEASTCITDGYQLHNGESFVMNFAGIPVENSYVQIWVSSNVDGSELSYVIASATQPTASVEV</sequence>
<comment type="caution">
    <text evidence="1">The sequence shown here is derived from an EMBL/GenBank/DDBJ whole genome shotgun (WGS) entry which is preliminary data.</text>
</comment>
<accession>X1ML01</accession>
<dbReference type="EMBL" id="BARV01006037">
    <property type="protein sequence ID" value="GAI07024.1"/>
    <property type="molecule type" value="Genomic_DNA"/>
</dbReference>
<protein>
    <submittedName>
        <fullName evidence="1">Uncharacterized protein</fullName>
    </submittedName>
</protein>
<gene>
    <name evidence="1" type="ORF">S06H3_12322</name>
</gene>